<dbReference type="NCBIfam" id="TIGR01411">
    <property type="entry name" value="tatAE"/>
    <property type="match status" value="1"/>
</dbReference>
<dbReference type="Gene3D" id="1.20.5.3310">
    <property type="match status" value="1"/>
</dbReference>
<evidence type="ECO:0000256" key="7">
    <source>
        <dbReference type="ARBA" id="ARBA00023010"/>
    </source>
</evidence>
<evidence type="ECO:0000256" key="6">
    <source>
        <dbReference type="ARBA" id="ARBA00022989"/>
    </source>
</evidence>
<comment type="function">
    <text evidence="9">Part of the twin-arginine translocation (Tat) system that transports large folded proteins containing a characteristic twin-arginine motif in their signal peptide across membranes. TatA could form the protein-conducting channel of the Tat system.</text>
</comment>
<evidence type="ECO:0000256" key="3">
    <source>
        <dbReference type="ARBA" id="ARBA00022475"/>
    </source>
</evidence>
<keyword evidence="2 9" id="KW-0813">Transport</keyword>
<proteinExistence type="inferred from homology"/>
<evidence type="ECO:0000256" key="4">
    <source>
        <dbReference type="ARBA" id="ARBA00022692"/>
    </source>
</evidence>
<keyword evidence="12" id="KW-1185">Reference proteome</keyword>
<evidence type="ECO:0000313" key="12">
    <source>
        <dbReference type="Proteomes" id="UP001524499"/>
    </source>
</evidence>
<organism evidence="11 12">
    <name type="scientific">Methylomonas subterranea</name>
    <dbReference type="NCBI Taxonomy" id="2952225"/>
    <lineage>
        <taxon>Bacteria</taxon>
        <taxon>Pseudomonadati</taxon>
        <taxon>Pseudomonadota</taxon>
        <taxon>Gammaproteobacteria</taxon>
        <taxon>Methylococcales</taxon>
        <taxon>Methylococcaceae</taxon>
        <taxon>Methylomonas</taxon>
    </lineage>
</organism>
<comment type="caution">
    <text evidence="11">The sequence shown here is derived from an EMBL/GenBank/DDBJ whole genome shotgun (WGS) entry which is preliminary data.</text>
</comment>
<accession>A0ABT1TNE1</accession>
<evidence type="ECO:0000313" key="11">
    <source>
        <dbReference type="EMBL" id="MCQ8106264.1"/>
    </source>
</evidence>
<evidence type="ECO:0000256" key="1">
    <source>
        <dbReference type="ARBA" id="ARBA00004162"/>
    </source>
</evidence>
<evidence type="ECO:0000256" key="5">
    <source>
        <dbReference type="ARBA" id="ARBA00022927"/>
    </source>
</evidence>
<dbReference type="HAMAP" id="MF_00236">
    <property type="entry name" value="TatA_E"/>
    <property type="match status" value="1"/>
</dbReference>
<feature type="region of interest" description="Disordered" evidence="10">
    <location>
        <begin position="47"/>
        <end position="71"/>
    </location>
</feature>
<keyword evidence="8 9" id="KW-0472">Membrane</keyword>
<dbReference type="InterPro" id="IPR006312">
    <property type="entry name" value="TatA/E"/>
</dbReference>
<dbReference type="InterPro" id="IPR003369">
    <property type="entry name" value="TatA/B/E"/>
</dbReference>
<keyword evidence="3 9" id="KW-1003">Cell membrane</keyword>
<dbReference type="RefSeq" id="WP_256604351.1">
    <property type="nucleotide sequence ID" value="NZ_JANIBJ010000054.1"/>
</dbReference>
<feature type="compositionally biased region" description="Basic and acidic residues" evidence="10">
    <location>
        <begin position="55"/>
        <end position="71"/>
    </location>
</feature>
<evidence type="ECO:0000256" key="9">
    <source>
        <dbReference type="HAMAP-Rule" id="MF_00236"/>
    </source>
</evidence>
<keyword evidence="6 9" id="KW-1133">Transmembrane helix</keyword>
<sequence>MGLSLPQLLVVLSIVIVLFGTKRLRTVGADLGGAIKGFRNAVKDGEQADTLAQRKPAETELLSRERNQSGV</sequence>
<dbReference type="PANTHER" id="PTHR42982:SF1">
    <property type="entry name" value="SEC-INDEPENDENT PROTEIN TRANSLOCASE PROTEIN TATA"/>
    <property type="match status" value="1"/>
</dbReference>
<name>A0ABT1TNE1_9GAMM</name>
<protein>
    <recommendedName>
        <fullName evidence="9">Sec-independent protein translocase protein TatA</fullName>
    </recommendedName>
</protein>
<reference evidence="11 12" key="1">
    <citation type="submission" date="2022-07" db="EMBL/GenBank/DDBJ databases">
        <title>Methylomonas rivi sp. nov., Methylomonas rosea sp. nov., Methylomonas aureus sp. nov. and Methylomonas subterranea sp. nov., four novel methanotrophs isolated from a freshwater creek and the deep terrestrial subsurface.</title>
        <authorList>
            <person name="Abin C."/>
            <person name="Sankaranarayanan K."/>
            <person name="Garner C."/>
            <person name="Sindelar R."/>
            <person name="Kotary K."/>
            <person name="Garner R."/>
            <person name="Barclay S."/>
            <person name="Lawson P."/>
            <person name="Krumholz L."/>
        </authorList>
    </citation>
    <scope>NUCLEOTIDE SEQUENCE [LARGE SCALE GENOMIC DNA]</scope>
    <source>
        <strain evidence="11 12">SURF-2</strain>
    </source>
</reference>
<keyword evidence="5 9" id="KW-0653">Protein transport</keyword>
<comment type="similarity">
    <text evidence="9">Belongs to the TatA/E family.</text>
</comment>
<gene>
    <name evidence="9" type="primary">tatA</name>
    <name evidence="11" type="ORF">NP590_19300</name>
</gene>
<comment type="subcellular location">
    <subcellularLocation>
        <location evidence="1 9">Cell membrane</location>
        <topology evidence="1 9">Single-pass membrane protein</topology>
    </subcellularLocation>
</comment>
<dbReference type="EMBL" id="JANIBJ010000054">
    <property type="protein sequence ID" value="MCQ8106264.1"/>
    <property type="molecule type" value="Genomic_DNA"/>
</dbReference>
<dbReference type="PANTHER" id="PTHR42982">
    <property type="entry name" value="SEC-INDEPENDENT PROTEIN TRANSLOCASE PROTEIN TATA"/>
    <property type="match status" value="1"/>
</dbReference>
<dbReference type="Pfam" id="PF02416">
    <property type="entry name" value="TatA_B_E"/>
    <property type="match status" value="1"/>
</dbReference>
<dbReference type="Proteomes" id="UP001524499">
    <property type="component" value="Unassembled WGS sequence"/>
</dbReference>
<comment type="subunit">
    <text evidence="9">The Tat system comprises two distinct complexes: a TatABC complex, containing multiple copies of TatA, TatB and TatC subunits, and a separate TatA complex, containing only TatA subunits. Substrates initially bind to the TatABC complex, which probably triggers association of the separate TatA complex to form the active translocon.</text>
</comment>
<evidence type="ECO:0000256" key="2">
    <source>
        <dbReference type="ARBA" id="ARBA00022448"/>
    </source>
</evidence>
<evidence type="ECO:0000256" key="8">
    <source>
        <dbReference type="ARBA" id="ARBA00023136"/>
    </source>
</evidence>
<keyword evidence="4 9" id="KW-0812">Transmembrane</keyword>
<keyword evidence="7 9" id="KW-0811">Translocation</keyword>
<evidence type="ECO:0000256" key="10">
    <source>
        <dbReference type="SAM" id="MobiDB-lite"/>
    </source>
</evidence>